<dbReference type="InterPro" id="IPR016032">
    <property type="entry name" value="Sig_transdc_resp-reg_C-effctor"/>
</dbReference>
<dbReference type="SUPFAM" id="SSF46894">
    <property type="entry name" value="C-terminal effector domain of the bipartite response regulators"/>
    <property type="match status" value="1"/>
</dbReference>
<evidence type="ECO:0000256" key="1">
    <source>
        <dbReference type="ARBA" id="ARBA00022553"/>
    </source>
</evidence>
<dbReference type="SUPFAM" id="SSF52172">
    <property type="entry name" value="CheY-like"/>
    <property type="match status" value="1"/>
</dbReference>
<evidence type="ECO:0000259" key="6">
    <source>
        <dbReference type="PROSITE" id="PS50043"/>
    </source>
</evidence>
<dbReference type="PROSITE" id="PS00622">
    <property type="entry name" value="HTH_LUXR_1"/>
    <property type="match status" value="1"/>
</dbReference>
<feature type="domain" description="Response regulatory" evidence="7">
    <location>
        <begin position="3"/>
        <end position="118"/>
    </location>
</feature>
<dbReference type="SMART" id="SM00421">
    <property type="entry name" value="HTH_LUXR"/>
    <property type="match status" value="1"/>
</dbReference>
<dbReference type="Pfam" id="PF00072">
    <property type="entry name" value="Response_reg"/>
    <property type="match status" value="1"/>
</dbReference>
<dbReference type="EMBL" id="JAGSMN010000205">
    <property type="protein sequence ID" value="MBR7673423.1"/>
    <property type="molecule type" value="Genomic_DNA"/>
</dbReference>
<evidence type="ECO:0000256" key="4">
    <source>
        <dbReference type="ARBA" id="ARBA00023163"/>
    </source>
</evidence>
<dbReference type="InterPro" id="IPR011006">
    <property type="entry name" value="CheY-like_superfamily"/>
</dbReference>
<dbReference type="Pfam" id="PF00196">
    <property type="entry name" value="GerE"/>
    <property type="match status" value="1"/>
</dbReference>
<evidence type="ECO:0000256" key="5">
    <source>
        <dbReference type="PROSITE-ProRule" id="PRU00169"/>
    </source>
</evidence>
<dbReference type="PANTHER" id="PTHR43214:SF24">
    <property type="entry name" value="TRANSCRIPTIONAL REGULATORY PROTEIN NARL-RELATED"/>
    <property type="match status" value="1"/>
</dbReference>
<evidence type="ECO:0000313" key="9">
    <source>
        <dbReference type="Proteomes" id="UP000675554"/>
    </source>
</evidence>
<dbReference type="GO" id="GO:0000160">
    <property type="term" value="P:phosphorelay signal transduction system"/>
    <property type="evidence" value="ECO:0007669"/>
    <property type="project" value="InterPro"/>
</dbReference>
<keyword evidence="1 5" id="KW-0597">Phosphoprotein</keyword>
<evidence type="ECO:0000256" key="3">
    <source>
        <dbReference type="ARBA" id="ARBA00023125"/>
    </source>
</evidence>
<dbReference type="InterPro" id="IPR000792">
    <property type="entry name" value="Tscrpt_reg_LuxR_C"/>
</dbReference>
<comment type="caution">
    <text evidence="8">The sequence shown here is derived from an EMBL/GenBank/DDBJ whole genome shotgun (WGS) entry which is preliminary data.</text>
</comment>
<keyword evidence="9" id="KW-1185">Reference proteome</keyword>
<organism evidence="8 9">
    <name type="scientific">Streptomyces daliensis</name>
    <dbReference type="NCBI Taxonomy" id="299421"/>
    <lineage>
        <taxon>Bacteria</taxon>
        <taxon>Bacillati</taxon>
        <taxon>Actinomycetota</taxon>
        <taxon>Actinomycetes</taxon>
        <taxon>Kitasatosporales</taxon>
        <taxon>Streptomycetaceae</taxon>
        <taxon>Streptomyces</taxon>
    </lineage>
</organism>
<dbReference type="InterPro" id="IPR039420">
    <property type="entry name" value="WalR-like"/>
</dbReference>
<dbReference type="PROSITE" id="PS50043">
    <property type="entry name" value="HTH_LUXR_2"/>
    <property type="match status" value="1"/>
</dbReference>
<evidence type="ECO:0000256" key="2">
    <source>
        <dbReference type="ARBA" id="ARBA00023015"/>
    </source>
</evidence>
<keyword evidence="4" id="KW-0804">Transcription</keyword>
<dbReference type="CDD" id="cd06170">
    <property type="entry name" value="LuxR_C_like"/>
    <property type="match status" value="1"/>
</dbReference>
<dbReference type="CDD" id="cd17535">
    <property type="entry name" value="REC_NarL-like"/>
    <property type="match status" value="1"/>
</dbReference>
<dbReference type="GO" id="GO:0006355">
    <property type="term" value="P:regulation of DNA-templated transcription"/>
    <property type="evidence" value="ECO:0007669"/>
    <property type="project" value="InterPro"/>
</dbReference>
<gene>
    <name evidence="8" type="ORF">KDA82_10415</name>
</gene>
<sequence length="221" mass="23304">MIRVLIADNEALMRAGIRLILENADEVRVVAEAQDARAAVEACRAHPVDVALLDIRMPGDGISALAEIIRHSSRTRVVMLTAFGEEQTVASALRAGAHGYLLKDTGPRDLIDAVRRAAAGEPVLAPQVTRQLVEFRARSGHGSEAAARRIADLTPAERDVLRLLGTGLSNAGIAAQLHLSSGTVKAHISSILTRTDCTNRVQAAVLAQEAGLLAPGGHLDA</sequence>
<accession>A0A8T4IS94</accession>
<dbReference type="PROSITE" id="PS50110">
    <property type="entry name" value="RESPONSE_REGULATORY"/>
    <property type="match status" value="1"/>
</dbReference>
<name>A0A8T4IS94_9ACTN</name>
<evidence type="ECO:0000259" key="7">
    <source>
        <dbReference type="PROSITE" id="PS50110"/>
    </source>
</evidence>
<evidence type="ECO:0000313" key="8">
    <source>
        <dbReference type="EMBL" id="MBR7673423.1"/>
    </source>
</evidence>
<dbReference type="GO" id="GO:0003677">
    <property type="term" value="F:DNA binding"/>
    <property type="evidence" value="ECO:0007669"/>
    <property type="project" value="UniProtKB-KW"/>
</dbReference>
<feature type="domain" description="HTH luxR-type" evidence="6">
    <location>
        <begin position="146"/>
        <end position="211"/>
    </location>
</feature>
<dbReference type="Gene3D" id="3.40.50.2300">
    <property type="match status" value="1"/>
</dbReference>
<proteinExistence type="predicted"/>
<feature type="modified residue" description="4-aspartylphosphate" evidence="5">
    <location>
        <position position="54"/>
    </location>
</feature>
<keyword evidence="3" id="KW-0238">DNA-binding</keyword>
<protein>
    <submittedName>
        <fullName evidence="8">Response regulator transcription factor</fullName>
    </submittedName>
</protein>
<keyword evidence="2" id="KW-0805">Transcription regulation</keyword>
<dbReference type="AlphaFoldDB" id="A0A8T4IS94"/>
<dbReference type="PRINTS" id="PR00038">
    <property type="entry name" value="HTHLUXR"/>
</dbReference>
<dbReference type="InterPro" id="IPR001789">
    <property type="entry name" value="Sig_transdc_resp-reg_receiver"/>
</dbReference>
<dbReference type="Proteomes" id="UP000675554">
    <property type="component" value="Unassembled WGS sequence"/>
</dbReference>
<dbReference type="PANTHER" id="PTHR43214">
    <property type="entry name" value="TWO-COMPONENT RESPONSE REGULATOR"/>
    <property type="match status" value="1"/>
</dbReference>
<reference evidence="8" key="1">
    <citation type="submission" date="2021-04" db="EMBL/GenBank/DDBJ databases">
        <title>Sequencing of actinobacteria type strains.</title>
        <authorList>
            <person name="Nguyen G.-S."/>
            <person name="Wentzel A."/>
        </authorList>
    </citation>
    <scope>NUCLEOTIDE SEQUENCE</scope>
    <source>
        <strain evidence="8">DSM 42095</strain>
    </source>
</reference>
<dbReference type="InterPro" id="IPR058245">
    <property type="entry name" value="NreC/VraR/RcsB-like_REC"/>
</dbReference>
<dbReference type="SMART" id="SM00448">
    <property type="entry name" value="REC"/>
    <property type="match status" value="1"/>
</dbReference>